<protein>
    <submittedName>
        <fullName evidence="1">Uncharacterized protein</fullName>
    </submittedName>
</protein>
<evidence type="ECO:0000313" key="2">
    <source>
        <dbReference type="Proteomes" id="UP000000759"/>
    </source>
</evidence>
<accession>B7GA32</accession>
<gene>
    <name evidence="1" type="ORF">PHATRDRAFT_49281</name>
</gene>
<dbReference type="EMBL" id="CM000623">
    <property type="protein sequence ID" value="EEC44547.1"/>
    <property type="molecule type" value="Genomic_DNA"/>
</dbReference>
<organism evidence="1 2">
    <name type="scientific">Phaeodactylum tricornutum (strain CCAP 1055/1)</name>
    <dbReference type="NCBI Taxonomy" id="556484"/>
    <lineage>
        <taxon>Eukaryota</taxon>
        <taxon>Sar</taxon>
        <taxon>Stramenopiles</taxon>
        <taxon>Ochrophyta</taxon>
        <taxon>Bacillariophyta</taxon>
        <taxon>Bacillariophyceae</taxon>
        <taxon>Bacillariophycidae</taxon>
        <taxon>Naviculales</taxon>
        <taxon>Phaeodactylaceae</taxon>
        <taxon>Phaeodactylum</taxon>
    </lineage>
</organism>
<evidence type="ECO:0000313" key="1">
    <source>
        <dbReference type="EMBL" id="EEC44547.1"/>
    </source>
</evidence>
<dbReference type="GeneID" id="7195570"/>
<dbReference type="HOGENOM" id="CLU_1144464_0_0_1"/>
<reference evidence="1 2" key="1">
    <citation type="journal article" date="2008" name="Nature">
        <title>The Phaeodactylum genome reveals the evolutionary history of diatom genomes.</title>
        <authorList>
            <person name="Bowler C."/>
            <person name="Allen A.E."/>
            <person name="Badger J.H."/>
            <person name="Grimwood J."/>
            <person name="Jabbari K."/>
            <person name="Kuo A."/>
            <person name="Maheswari U."/>
            <person name="Martens C."/>
            <person name="Maumus F."/>
            <person name="Otillar R.P."/>
            <person name="Rayko E."/>
            <person name="Salamov A."/>
            <person name="Vandepoele K."/>
            <person name="Beszteri B."/>
            <person name="Gruber A."/>
            <person name="Heijde M."/>
            <person name="Katinka M."/>
            <person name="Mock T."/>
            <person name="Valentin K."/>
            <person name="Verret F."/>
            <person name="Berges J.A."/>
            <person name="Brownlee C."/>
            <person name="Cadoret J.P."/>
            <person name="Chiovitti A."/>
            <person name="Choi C.J."/>
            <person name="Coesel S."/>
            <person name="De Martino A."/>
            <person name="Detter J.C."/>
            <person name="Durkin C."/>
            <person name="Falciatore A."/>
            <person name="Fournet J."/>
            <person name="Haruta M."/>
            <person name="Huysman M.J."/>
            <person name="Jenkins B.D."/>
            <person name="Jiroutova K."/>
            <person name="Jorgensen R.E."/>
            <person name="Joubert Y."/>
            <person name="Kaplan A."/>
            <person name="Kroger N."/>
            <person name="Kroth P.G."/>
            <person name="La Roche J."/>
            <person name="Lindquist E."/>
            <person name="Lommer M."/>
            <person name="Martin-Jezequel V."/>
            <person name="Lopez P.J."/>
            <person name="Lucas S."/>
            <person name="Mangogna M."/>
            <person name="McGinnis K."/>
            <person name="Medlin L.K."/>
            <person name="Montsant A."/>
            <person name="Oudot-Le Secq M.P."/>
            <person name="Napoli C."/>
            <person name="Obornik M."/>
            <person name="Parker M.S."/>
            <person name="Petit J.L."/>
            <person name="Porcel B.M."/>
            <person name="Poulsen N."/>
            <person name="Robison M."/>
            <person name="Rychlewski L."/>
            <person name="Rynearson T.A."/>
            <person name="Schmutz J."/>
            <person name="Shapiro H."/>
            <person name="Siaut M."/>
            <person name="Stanley M."/>
            <person name="Sussman M.R."/>
            <person name="Taylor A.R."/>
            <person name="Vardi A."/>
            <person name="von Dassow P."/>
            <person name="Vyverman W."/>
            <person name="Willis A."/>
            <person name="Wyrwicz L.S."/>
            <person name="Rokhsar D.S."/>
            <person name="Weissenbach J."/>
            <person name="Armbrust E.V."/>
            <person name="Green B.R."/>
            <person name="Van de Peer Y."/>
            <person name="Grigoriev I.V."/>
        </authorList>
    </citation>
    <scope>NUCLEOTIDE SEQUENCE [LARGE SCALE GENOMIC DNA]</scope>
    <source>
        <strain evidence="1 2">CCAP 1055/1</strain>
    </source>
</reference>
<dbReference type="Proteomes" id="UP000000759">
    <property type="component" value="Chromosome 21"/>
</dbReference>
<dbReference type="eggNOG" id="ENOG502SVGF">
    <property type="taxonomic scope" value="Eukaryota"/>
</dbReference>
<keyword evidence="2" id="KW-1185">Reference proteome</keyword>
<name>B7GA32_PHATC</name>
<reference evidence="2" key="2">
    <citation type="submission" date="2008-08" db="EMBL/GenBank/DDBJ databases">
        <authorList>
            <consortium name="Diatom Consortium"/>
            <person name="Grigoriev I."/>
            <person name="Grimwood J."/>
            <person name="Kuo A."/>
            <person name="Otillar R.P."/>
            <person name="Salamov A."/>
            <person name="Detter J.C."/>
            <person name="Lindquist E."/>
            <person name="Shapiro H."/>
            <person name="Lucas S."/>
            <person name="Glavina del Rio T."/>
            <person name="Pitluck S."/>
            <person name="Rokhsar D."/>
            <person name="Bowler C."/>
        </authorList>
    </citation>
    <scope>GENOME REANNOTATION</scope>
    <source>
        <strain evidence="2">CCAP 1055/1</strain>
    </source>
</reference>
<sequence length="217" mass="24358">MPVARSIAKLLTSPSKVAQALDWKKASGSILSLNVCRNGIDIAIASHPSSDEPIEHMPTIPLKLVIQNHQKILARSVIDDIVDIVNENQVCGMVVSWPVQKEGWCGAPCGRVLHALDQITAQSNILNGSRPICLWDTEHNLPQEDEWGRDPVYAIPSEKTEHRASIEQYQDHSCQATDIWNDFSLTHWPEYYLNQQKRELERAQRSLVTAYSQAALS</sequence>
<dbReference type="OrthoDB" id="43004at2759"/>
<dbReference type="PaxDb" id="2850-Phatr49281"/>
<dbReference type="InParanoid" id="B7GA32"/>
<dbReference type="RefSeq" id="XP_002183878.1">
    <property type="nucleotide sequence ID" value="XM_002183842.1"/>
</dbReference>
<dbReference type="KEGG" id="pti:PHATRDRAFT_49281"/>
<dbReference type="AlphaFoldDB" id="B7GA32"/>
<proteinExistence type="predicted"/>